<feature type="domain" description="Flagellar hook-associated protein 2 N-terminal" evidence="6">
    <location>
        <begin position="8"/>
        <end position="104"/>
    </location>
</feature>
<comment type="function">
    <text evidence="5">Required for morphogenesis and for the elongation of the flagellar filament by facilitating polymerization of the flagellin monomers at the tip of growing filament. Forms a capping structure, which prevents flagellin subunits (transported through the central channel of the flagellum) from leaking out without polymerization at the distal end.</text>
</comment>
<gene>
    <name evidence="8" type="ORF">HSACCH_02341</name>
</gene>
<accession>M5E2S4</accession>
<comment type="subcellular location">
    <subcellularLocation>
        <location evidence="5">Secreted</location>
    </subcellularLocation>
    <subcellularLocation>
        <location evidence="5">Bacterial flagellum</location>
    </subcellularLocation>
</comment>
<dbReference type="AlphaFoldDB" id="M5E2S4"/>
<organism evidence="8 9">
    <name type="scientific">Halanaerobium saccharolyticum subsp. saccharolyticum DSM 6643</name>
    <dbReference type="NCBI Taxonomy" id="1293054"/>
    <lineage>
        <taxon>Bacteria</taxon>
        <taxon>Bacillati</taxon>
        <taxon>Bacillota</taxon>
        <taxon>Clostridia</taxon>
        <taxon>Halanaerobiales</taxon>
        <taxon>Halanaerobiaceae</taxon>
        <taxon>Halanaerobium</taxon>
    </lineage>
</organism>
<dbReference type="InterPro" id="IPR003481">
    <property type="entry name" value="FliD_N"/>
</dbReference>
<dbReference type="Proteomes" id="UP000012063">
    <property type="component" value="Unassembled WGS sequence"/>
</dbReference>
<name>M5E2S4_9FIRM</name>
<dbReference type="Pfam" id="PF02465">
    <property type="entry name" value="FliD_N"/>
    <property type="match status" value="1"/>
</dbReference>
<dbReference type="GO" id="GO:0009421">
    <property type="term" value="C:bacterial-type flagellum filament cap"/>
    <property type="evidence" value="ECO:0007669"/>
    <property type="project" value="InterPro"/>
</dbReference>
<dbReference type="eggNOG" id="COG1345">
    <property type="taxonomic scope" value="Bacteria"/>
</dbReference>
<dbReference type="STRING" id="1293054.HSACCH_02341"/>
<evidence type="ECO:0000256" key="1">
    <source>
        <dbReference type="ARBA" id="ARBA00009764"/>
    </source>
</evidence>
<protein>
    <recommendedName>
        <fullName evidence="5">Flagellar hook-associated protein 2</fullName>
        <shortName evidence="5">HAP2</shortName>
    </recommendedName>
    <alternativeName>
        <fullName evidence="5">Flagellar cap protein</fullName>
    </alternativeName>
</protein>
<dbReference type="GO" id="GO:0009424">
    <property type="term" value="C:bacterial-type flagellum hook"/>
    <property type="evidence" value="ECO:0007669"/>
    <property type="project" value="UniProtKB-UniRule"/>
</dbReference>
<dbReference type="PANTHER" id="PTHR30288:SF0">
    <property type="entry name" value="FLAGELLAR HOOK-ASSOCIATED PROTEIN 2"/>
    <property type="match status" value="1"/>
</dbReference>
<evidence type="ECO:0000313" key="9">
    <source>
        <dbReference type="Proteomes" id="UP000012063"/>
    </source>
</evidence>
<keyword evidence="5" id="KW-0964">Secreted</keyword>
<keyword evidence="4 5" id="KW-0975">Bacterial flagellum</keyword>
<comment type="similarity">
    <text evidence="1 5">Belongs to the FliD family.</text>
</comment>
<dbReference type="InParanoid" id="M5E2S4"/>
<dbReference type="Pfam" id="PF07195">
    <property type="entry name" value="FliD_C"/>
    <property type="match status" value="1"/>
</dbReference>
<evidence type="ECO:0000259" key="7">
    <source>
        <dbReference type="Pfam" id="PF07195"/>
    </source>
</evidence>
<keyword evidence="8" id="KW-0282">Flagellum</keyword>
<comment type="subunit">
    <text evidence="2 5">Homopentamer.</text>
</comment>
<keyword evidence="9" id="KW-1185">Reference proteome</keyword>
<dbReference type="InterPro" id="IPR010809">
    <property type="entry name" value="FliD_C"/>
</dbReference>
<sequence>MQLDGLATGMDTTAVIDQLVALEQRPIYNYQQEISELEMTKGAWRDVNSRLDKLEDRTTDLKLSSTYNSRSASSSDKDIVTATASNDSNEANYSITVNNVASTQRISGNRLDDSTTAIKDLTGFGSIAAENNIQINGTDITINDSDTLADISNKINDAEAGVNASIVDNHLVLESADTGEKNQIALVDDNDLFNSLGVLQTGDNDNSLSTNLMEVKDADTALGLTGSFQIDVEGGTGSGEIIVDETTTLNDIKSQVDALALGGDLSASVTDEANGYFSLSISSSTAGSDIKLSNTGTENILSDLAFGNRSYQNELQTAEDANIDINGIEGITSSTNTFSEAVDGVTFNINPDAVVNDGIDTASASVSVSKDTGKATDAVKAFVDQYNSVMNFLDGKTDYDEEEEKGAVLQGDSTAMRLQTRLRSLVSSKIKDTGDFKTLSSVGIEIDRDGVMSFDKSKFTEALDQSSEEVMSIFNGESDSDGFDGMAVRMDSYLDQLMQSNTGLIPRRLDFYDTRIDSLNDDIEDVERKVEMTRDRYVEQFAAMETAISEMNQQMSWMQSQLSSLAGSTSMLSSNN</sequence>
<evidence type="ECO:0000313" key="8">
    <source>
        <dbReference type="EMBL" id="CCU80826.1"/>
    </source>
</evidence>
<dbReference type="Pfam" id="PF07196">
    <property type="entry name" value="Flagellin_IN"/>
    <property type="match status" value="1"/>
</dbReference>
<evidence type="ECO:0000256" key="5">
    <source>
        <dbReference type="RuleBase" id="RU362066"/>
    </source>
</evidence>
<keyword evidence="3 5" id="KW-0175">Coiled coil</keyword>
<proteinExistence type="inferred from homology"/>
<evidence type="ECO:0000256" key="2">
    <source>
        <dbReference type="ARBA" id="ARBA00011255"/>
    </source>
</evidence>
<evidence type="ECO:0000256" key="3">
    <source>
        <dbReference type="ARBA" id="ARBA00023054"/>
    </source>
</evidence>
<dbReference type="InterPro" id="IPR010810">
    <property type="entry name" value="Flagellin_hook_IN_motif"/>
</dbReference>
<dbReference type="EMBL" id="CAUI01000023">
    <property type="protein sequence ID" value="CCU80826.1"/>
    <property type="molecule type" value="Genomic_DNA"/>
</dbReference>
<dbReference type="InterPro" id="IPR040026">
    <property type="entry name" value="FliD"/>
</dbReference>
<evidence type="ECO:0000259" key="6">
    <source>
        <dbReference type="Pfam" id="PF02465"/>
    </source>
</evidence>
<feature type="coiled-coil region" evidence="5">
    <location>
        <begin position="509"/>
        <end position="536"/>
    </location>
</feature>
<dbReference type="GO" id="GO:0071973">
    <property type="term" value="P:bacterial-type flagellum-dependent cell motility"/>
    <property type="evidence" value="ECO:0007669"/>
    <property type="project" value="TreeGrafter"/>
</dbReference>
<evidence type="ECO:0000256" key="4">
    <source>
        <dbReference type="ARBA" id="ARBA00023143"/>
    </source>
</evidence>
<dbReference type="GO" id="GO:0007155">
    <property type="term" value="P:cell adhesion"/>
    <property type="evidence" value="ECO:0007669"/>
    <property type="project" value="InterPro"/>
</dbReference>
<dbReference type="GO" id="GO:0005576">
    <property type="term" value="C:extracellular region"/>
    <property type="evidence" value="ECO:0007669"/>
    <property type="project" value="UniProtKB-SubCell"/>
</dbReference>
<keyword evidence="8" id="KW-0969">Cilium</keyword>
<dbReference type="FunCoup" id="M5E2S4">
    <property type="interactions" value="50"/>
</dbReference>
<keyword evidence="8" id="KW-0966">Cell projection</keyword>
<comment type="caution">
    <text evidence="8">The sequence shown here is derived from an EMBL/GenBank/DDBJ whole genome shotgun (WGS) entry which is preliminary data.</text>
</comment>
<dbReference type="PANTHER" id="PTHR30288">
    <property type="entry name" value="FLAGELLAR CAP/ASSEMBLY PROTEIN FLID"/>
    <property type="match status" value="1"/>
</dbReference>
<reference evidence="9" key="1">
    <citation type="journal article" date="2013" name="Genome Announc.">
        <title>Genome Sequence of Halanaerobium saccharolyticum subsp. saccharolyticum Strain DSM 6643T, a Halophilic Hydrogen-Producing Bacterium.</title>
        <authorList>
            <person name="Kivisto A."/>
            <person name="Larjo A."/>
            <person name="Ciranna A."/>
            <person name="Santala V."/>
            <person name="Roos C."/>
            <person name="Karp M."/>
        </authorList>
    </citation>
    <scope>NUCLEOTIDE SEQUENCE [LARGE SCALE GENOMIC DNA]</scope>
    <source>
        <strain evidence="9">DSM 6643</strain>
    </source>
</reference>
<feature type="domain" description="Flagellar hook-associated protein 2 C-terminal" evidence="7">
    <location>
        <begin position="318"/>
        <end position="553"/>
    </location>
</feature>